<dbReference type="InterPro" id="IPR044736">
    <property type="entry name" value="Gid1/RanBPM/SPLA_SPRY"/>
</dbReference>
<dbReference type="CDD" id="cd12885">
    <property type="entry name" value="SPRY_RanBP_like"/>
    <property type="match status" value="1"/>
</dbReference>
<protein>
    <recommendedName>
        <fullName evidence="3">B30.2/SPRY domain-containing protein</fullName>
    </recommendedName>
</protein>
<feature type="region of interest" description="Disordered" evidence="1">
    <location>
        <begin position="233"/>
        <end position="261"/>
    </location>
</feature>
<dbReference type="SUPFAM" id="SSF49899">
    <property type="entry name" value="Concanavalin A-like lectins/glucanases"/>
    <property type="match status" value="1"/>
</dbReference>
<evidence type="ECO:0000313" key="4">
    <source>
        <dbReference type="EMBL" id="KAK1427439.1"/>
    </source>
</evidence>
<dbReference type="Proteomes" id="UP001229421">
    <property type="component" value="Unassembled WGS sequence"/>
</dbReference>
<dbReference type="InterPro" id="IPR013320">
    <property type="entry name" value="ConA-like_dom_sf"/>
</dbReference>
<accession>A0AAD8KQD0</accession>
<dbReference type="InterPro" id="IPR001870">
    <property type="entry name" value="B30.2/SPRY"/>
</dbReference>
<evidence type="ECO:0000256" key="2">
    <source>
        <dbReference type="SAM" id="Phobius"/>
    </source>
</evidence>
<name>A0AAD8KQD0_TARER</name>
<dbReference type="AlphaFoldDB" id="A0AAD8KQD0"/>
<feature type="compositionally biased region" description="Basic and acidic residues" evidence="1">
    <location>
        <begin position="252"/>
        <end position="261"/>
    </location>
</feature>
<keyword evidence="2" id="KW-1133">Transmembrane helix</keyword>
<proteinExistence type="predicted"/>
<dbReference type="PROSITE" id="PS50188">
    <property type="entry name" value="B302_SPRY"/>
    <property type="match status" value="1"/>
</dbReference>
<gene>
    <name evidence="4" type="ORF">QVD17_16125</name>
</gene>
<dbReference type="EMBL" id="JAUHHV010000004">
    <property type="protein sequence ID" value="KAK1427439.1"/>
    <property type="molecule type" value="Genomic_DNA"/>
</dbReference>
<dbReference type="PANTHER" id="PTHR44991:SF1">
    <property type="entry name" value="IMMUNOGLOBULIN SUPERFAMILY MEMBER 5"/>
    <property type="match status" value="1"/>
</dbReference>
<dbReference type="Gene3D" id="2.60.120.920">
    <property type="match status" value="1"/>
</dbReference>
<feature type="compositionally biased region" description="Low complexity" evidence="1">
    <location>
        <begin position="235"/>
        <end position="249"/>
    </location>
</feature>
<feature type="domain" description="B30.2/SPRY" evidence="3">
    <location>
        <begin position="184"/>
        <end position="385"/>
    </location>
</feature>
<feature type="transmembrane region" description="Helical" evidence="2">
    <location>
        <begin position="6"/>
        <end position="29"/>
    </location>
</feature>
<sequence length="476" mass="52840">MNNNILIPLAAIATGIFLLIFFYLIRYIFHRSKNPQQQQQQQQSIQRASSLQNGISKLQQRDTIFNNKRRSSYYVLRRGVSSKPLFNWSDNPSLITDAVENGWSRFGFSNYVSSSYVQSNKSILGYCGSTRDGIDKEIVETSWEVCEGSCDFMQIIRLNSGSLAACSVIKSALPLPGPVVANSFPFPQEAYFEVTILSTYGNEFEAETEKGESEKIKLIHAGEKVSSESLVHITSSNSNNNSNNNSNSNGMKKVEELKSRNSGKDVVEGKMEISVVLSVGLAGGGSLPLKLPGSYPGSIGFNSDGSVYLEGIKLKTELEYEEWGKAEKVIGCGYNPNQKKVYFTVDGKLVREIYCTTEEFETPLYPVLAANGSVTVLVNFGQSVFKYTLANLHRTPNPCFIGQSASSPIIGYEDSRELFSMGRIDAHWLDRSTKRNAQYFGSVNRGMSDYDESSDGDLFEIVLDNNSRGRSPSMHY</sequence>
<dbReference type="InterPro" id="IPR003877">
    <property type="entry name" value="SPRY_dom"/>
</dbReference>
<evidence type="ECO:0000259" key="3">
    <source>
        <dbReference type="PROSITE" id="PS50188"/>
    </source>
</evidence>
<organism evidence="4 5">
    <name type="scientific">Tagetes erecta</name>
    <name type="common">African marigold</name>
    <dbReference type="NCBI Taxonomy" id="13708"/>
    <lineage>
        <taxon>Eukaryota</taxon>
        <taxon>Viridiplantae</taxon>
        <taxon>Streptophyta</taxon>
        <taxon>Embryophyta</taxon>
        <taxon>Tracheophyta</taxon>
        <taxon>Spermatophyta</taxon>
        <taxon>Magnoliopsida</taxon>
        <taxon>eudicotyledons</taxon>
        <taxon>Gunneridae</taxon>
        <taxon>Pentapetalae</taxon>
        <taxon>asterids</taxon>
        <taxon>campanulids</taxon>
        <taxon>Asterales</taxon>
        <taxon>Asteraceae</taxon>
        <taxon>Asteroideae</taxon>
        <taxon>Heliantheae alliance</taxon>
        <taxon>Tageteae</taxon>
        <taxon>Tagetes</taxon>
    </lineage>
</organism>
<keyword evidence="2" id="KW-0472">Membrane</keyword>
<dbReference type="SMART" id="SM00449">
    <property type="entry name" value="SPRY"/>
    <property type="match status" value="1"/>
</dbReference>
<keyword evidence="5" id="KW-1185">Reference proteome</keyword>
<comment type="caution">
    <text evidence="4">The sequence shown here is derived from an EMBL/GenBank/DDBJ whole genome shotgun (WGS) entry which is preliminary data.</text>
</comment>
<reference evidence="4" key="1">
    <citation type="journal article" date="2023" name="bioRxiv">
        <title>Improved chromosome-level genome assembly for marigold (Tagetes erecta).</title>
        <authorList>
            <person name="Jiang F."/>
            <person name="Yuan L."/>
            <person name="Wang S."/>
            <person name="Wang H."/>
            <person name="Xu D."/>
            <person name="Wang A."/>
            <person name="Fan W."/>
        </authorList>
    </citation>
    <scope>NUCLEOTIDE SEQUENCE</scope>
    <source>
        <strain evidence="4">WSJ</strain>
        <tissue evidence="4">Leaf</tissue>
    </source>
</reference>
<dbReference type="Pfam" id="PF00622">
    <property type="entry name" value="SPRY"/>
    <property type="match status" value="1"/>
</dbReference>
<evidence type="ECO:0000256" key="1">
    <source>
        <dbReference type="SAM" id="MobiDB-lite"/>
    </source>
</evidence>
<dbReference type="PANTHER" id="PTHR44991">
    <property type="entry name" value="IMMUNOGLOBULIN SUPERFAMILY MEMBER 5"/>
    <property type="match status" value="1"/>
</dbReference>
<evidence type="ECO:0000313" key="5">
    <source>
        <dbReference type="Proteomes" id="UP001229421"/>
    </source>
</evidence>
<keyword evidence="2" id="KW-0812">Transmembrane</keyword>
<dbReference type="InterPro" id="IPR043136">
    <property type="entry name" value="B30.2/SPRY_sf"/>
</dbReference>